<feature type="signal peptide" evidence="2">
    <location>
        <begin position="1"/>
        <end position="21"/>
    </location>
</feature>
<sequence length="640" mass="74526">MSQFFRMSMFLLIILPTALIAQKHVEPSTEDVQLAGNLKEIFTDDEVGLIDSEEIISFEIDKDKAQVIVHQQINNNLINLESRSDIQIFSFYDSESEITEFEVFSANQKKARYKIMDEAYKDNDLFHNDVRVKWVYLDFPVKAYRYETRVVKEIKDIKYFTKLNFNDQFPARNKKIVVTIPEWLDLELKEINFQDFNIKKESIQLDNGSKRLTYTLENIPAMSDEDHIPGPSHIYPHLLVLPKSYSFEGTEVNLFKDTQDLYNWYKSLANELENDNTSLVEKVQDLTAEADNEEEKIKNIYYWIQDNIRYIAFEDGIAGFKPDEASHVFNKRYGDCKGMANLTKQMLTEAGFDARLTWIGTNHIAYDYSTPNLSVDNHMICTVMLDDKMLFLDGTEKFNSMGEYASRIQGKQMLIENGEDFILKNVPIENANFNTQKETYHLAITGEEISGTVHKTFAGESRASLLHTFNSLKNDRKDDFLSWYLSNGNNNIQVANIRTSDLNNRDTILNIEYDIRIKNAVSTFGDMMYLDLDMEKELSNLEFEKRKSDYQFYAKKNLESTFKVTIPEGYSISSKPQNFKVGTEDYELSINYSEKDGELLYQKQYTIKDPTIKSSEFKSWNANIQQIKNIYNEQIILSKD</sequence>
<feature type="domain" description="Transglutaminase-like" evidence="3">
    <location>
        <begin position="283"/>
        <end position="358"/>
    </location>
</feature>
<dbReference type="InterPro" id="IPR038765">
    <property type="entry name" value="Papain-like_cys_pep_sf"/>
</dbReference>
<proteinExistence type="predicted"/>
<dbReference type="SUPFAM" id="SSF54001">
    <property type="entry name" value="Cysteine proteinases"/>
    <property type="match status" value="1"/>
</dbReference>
<keyword evidence="2" id="KW-0732">Signal</keyword>
<evidence type="ECO:0000256" key="2">
    <source>
        <dbReference type="SAM" id="SignalP"/>
    </source>
</evidence>
<feature type="chain" id="PRO_5046519753" evidence="2">
    <location>
        <begin position="22"/>
        <end position="640"/>
    </location>
</feature>
<evidence type="ECO:0000313" key="4">
    <source>
        <dbReference type="EMBL" id="MFD2832996.1"/>
    </source>
</evidence>
<dbReference type="EMBL" id="JBHUOJ010000012">
    <property type="protein sequence ID" value="MFD2832996.1"/>
    <property type="molecule type" value="Genomic_DNA"/>
</dbReference>
<dbReference type="Gene3D" id="2.60.120.1130">
    <property type="match status" value="1"/>
</dbReference>
<dbReference type="Pfam" id="PF01841">
    <property type="entry name" value="Transglut_core"/>
    <property type="match status" value="1"/>
</dbReference>
<dbReference type="RefSeq" id="WP_251741361.1">
    <property type="nucleotide sequence ID" value="NZ_JBHUOJ010000012.1"/>
</dbReference>
<gene>
    <name evidence="4" type="ORF">ACFSYS_06815</name>
</gene>
<dbReference type="Gene3D" id="3.10.620.30">
    <property type="match status" value="1"/>
</dbReference>
<accession>A0ABW5X1X9</accession>
<organism evidence="4 5">
    <name type="scientific">Christiangramia antarctica</name>
    <dbReference type="NCBI Taxonomy" id="2058158"/>
    <lineage>
        <taxon>Bacteria</taxon>
        <taxon>Pseudomonadati</taxon>
        <taxon>Bacteroidota</taxon>
        <taxon>Flavobacteriia</taxon>
        <taxon>Flavobacteriales</taxon>
        <taxon>Flavobacteriaceae</taxon>
        <taxon>Christiangramia</taxon>
    </lineage>
</organism>
<dbReference type="InterPro" id="IPR002931">
    <property type="entry name" value="Transglutaminase-like"/>
</dbReference>
<dbReference type="Gene3D" id="2.60.40.3140">
    <property type="match status" value="1"/>
</dbReference>
<evidence type="ECO:0000256" key="1">
    <source>
        <dbReference type="SAM" id="Coils"/>
    </source>
</evidence>
<name>A0ABW5X1X9_9FLAO</name>
<comment type="caution">
    <text evidence="4">The sequence shown here is derived from an EMBL/GenBank/DDBJ whole genome shotgun (WGS) entry which is preliminary data.</text>
</comment>
<dbReference type="Proteomes" id="UP001597438">
    <property type="component" value="Unassembled WGS sequence"/>
</dbReference>
<evidence type="ECO:0000259" key="3">
    <source>
        <dbReference type="Pfam" id="PF01841"/>
    </source>
</evidence>
<protein>
    <submittedName>
        <fullName evidence="4">Transglutaminase family protein</fullName>
    </submittedName>
</protein>
<feature type="coiled-coil region" evidence="1">
    <location>
        <begin position="269"/>
        <end position="296"/>
    </location>
</feature>
<keyword evidence="1" id="KW-0175">Coiled coil</keyword>
<keyword evidence="5" id="KW-1185">Reference proteome</keyword>
<evidence type="ECO:0000313" key="5">
    <source>
        <dbReference type="Proteomes" id="UP001597438"/>
    </source>
</evidence>
<reference evidence="5" key="1">
    <citation type="journal article" date="2019" name="Int. J. Syst. Evol. Microbiol.">
        <title>The Global Catalogue of Microorganisms (GCM) 10K type strain sequencing project: providing services to taxonomists for standard genome sequencing and annotation.</title>
        <authorList>
            <consortium name="The Broad Institute Genomics Platform"/>
            <consortium name="The Broad Institute Genome Sequencing Center for Infectious Disease"/>
            <person name="Wu L."/>
            <person name="Ma J."/>
        </authorList>
    </citation>
    <scope>NUCLEOTIDE SEQUENCE [LARGE SCALE GENOMIC DNA]</scope>
    <source>
        <strain evidence="5">KCTC 52925</strain>
    </source>
</reference>